<gene>
    <name evidence="1" type="ORF">SDC9_184408</name>
</gene>
<comment type="caution">
    <text evidence="1">The sequence shown here is derived from an EMBL/GenBank/DDBJ whole genome shotgun (WGS) entry which is preliminary data.</text>
</comment>
<dbReference type="AntiFam" id="ANF00095">
    <property type="entry name" value="Shadow ORF (opposite ABC transporters)"/>
</dbReference>
<name>A0A645HED7_9ZZZZ</name>
<accession>A0A645HED7</accession>
<protein>
    <submittedName>
        <fullName evidence="1">Uncharacterized protein</fullName>
    </submittedName>
</protein>
<dbReference type="EMBL" id="VSSQ01091294">
    <property type="protein sequence ID" value="MPN36896.1"/>
    <property type="molecule type" value="Genomic_DNA"/>
</dbReference>
<proteinExistence type="predicted"/>
<dbReference type="AlphaFoldDB" id="A0A645HED7"/>
<sequence>MLLQVLHEVEHLRLHRDIERTHGLVGHDEARPCDQRARNRNALALAAGKFVRKLVGIAAAKANLGEHFGGAFLHLGAAGTLQCGHGFGDDAFNRLARIERGIWVLEHHLEVAPRLAQLGGVEPMQIAPQHAHAA</sequence>
<organism evidence="1">
    <name type="scientific">bioreactor metagenome</name>
    <dbReference type="NCBI Taxonomy" id="1076179"/>
    <lineage>
        <taxon>unclassified sequences</taxon>
        <taxon>metagenomes</taxon>
        <taxon>ecological metagenomes</taxon>
    </lineage>
</organism>
<evidence type="ECO:0000313" key="1">
    <source>
        <dbReference type="EMBL" id="MPN36896.1"/>
    </source>
</evidence>
<reference evidence="1" key="1">
    <citation type="submission" date="2019-08" db="EMBL/GenBank/DDBJ databases">
        <authorList>
            <person name="Kucharzyk K."/>
            <person name="Murdoch R.W."/>
            <person name="Higgins S."/>
            <person name="Loffler F."/>
        </authorList>
    </citation>
    <scope>NUCLEOTIDE SEQUENCE</scope>
</reference>